<dbReference type="InterPro" id="IPR055170">
    <property type="entry name" value="GFO_IDH_MocA-like_dom"/>
</dbReference>
<name>A0A9D2E637_9FIRM</name>
<proteinExistence type="predicted"/>
<gene>
    <name evidence="3" type="ORF">H9813_11750</name>
</gene>
<organism evidence="3 4">
    <name type="scientific">Candidatus Allofournierella merdipullorum</name>
    <dbReference type="NCBI Taxonomy" id="2838595"/>
    <lineage>
        <taxon>Bacteria</taxon>
        <taxon>Bacillati</taxon>
        <taxon>Bacillota</taxon>
        <taxon>Clostridia</taxon>
        <taxon>Eubacteriales</taxon>
        <taxon>Oscillospiraceae</taxon>
        <taxon>Allofournierella</taxon>
    </lineage>
</organism>
<dbReference type="GO" id="GO:0000166">
    <property type="term" value="F:nucleotide binding"/>
    <property type="evidence" value="ECO:0007669"/>
    <property type="project" value="InterPro"/>
</dbReference>
<accession>A0A9D2E637</accession>
<dbReference type="InterPro" id="IPR036291">
    <property type="entry name" value="NAD(P)-bd_dom_sf"/>
</dbReference>
<evidence type="ECO:0000259" key="2">
    <source>
        <dbReference type="Pfam" id="PF22725"/>
    </source>
</evidence>
<dbReference type="Proteomes" id="UP000824035">
    <property type="component" value="Unassembled WGS sequence"/>
</dbReference>
<evidence type="ECO:0000259" key="1">
    <source>
        <dbReference type="Pfam" id="PF01408"/>
    </source>
</evidence>
<reference evidence="3" key="1">
    <citation type="journal article" date="2021" name="PeerJ">
        <title>Extensive microbial diversity within the chicken gut microbiome revealed by metagenomics and culture.</title>
        <authorList>
            <person name="Gilroy R."/>
            <person name="Ravi A."/>
            <person name="Getino M."/>
            <person name="Pursley I."/>
            <person name="Horton D.L."/>
            <person name="Alikhan N.F."/>
            <person name="Baker D."/>
            <person name="Gharbi K."/>
            <person name="Hall N."/>
            <person name="Watson M."/>
            <person name="Adriaenssens E.M."/>
            <person name="Foster-Nyarko E."/>
            <person name="Jarju S."/>
            <person name="Secka A."/>
            <person name="Antonio M."/>
            <person name="Oren A."/>
            <person name="Chaudhuri R.R."/>
            <person name="La Ragione R."/>
            <person name="Hildebrand F."/>
            <person name="Pallen M.J."/>
        </authorList>
    </citation>
    <scope>NUCLEOTIDE SEQUENCE</scope>
    <source>
        <strain evidence="3">ChiGjej4B4-18154</strain>
    </source>
</reference>
<feature type="domain" description="Gfo/Idh/MocA-like oxidoreductase N-terminal" evidence="1">
    <location>
        <begin position="7"/>
        <end position="124"/>
    </location>
</feature>
<evidence type="ECO:0000313" key="3">
    <source>
        <dbReference type="EMBL" id="HIZ31888.1"/>
    </source>
</evidence>
<dbReference type="InterPro" id="IPR000683">
    <property type="entry name" value="Gfo/Idh/MocA-like_OxRdtase_N"/>
</dbReference>
<comment type="caution">
    <text evidence="3">The sequence shown here is derived from an EMBL/GenBank/DDBJ whole genome shotgun (WGS) entry which is preliminary data.</text>
</comment>
<dbReference type="Gene3D" id="3.40.50.720">
    <property type="entry name" value="NAD(P)-binding Rossmann-like Domain"/>
    <property type="match status" value="1"/>
</dbReference>
<dbReference type="AlphaFoldDB" id="A0A9D2E637"/>
<dbReference type="InterPro" id="IPR051450">
    <property type="entry name" value="Gfo/Idh/MocA_Oxidoreductases"/>
</dbReference>
<sequence length="355" mass="39616">MAKQYGVLLIGCGHIGQQHIEDIYYRDNIRIAGVVDQDPARAAEFARRYGAARFGTDYREFLDDPAVDIVIVASYVDSHLPITRDCLAHGKHVLCEKPIAGSVEDGVEFFDLVRRSSCKVLIAHILRHNRAYNKIAELIAGGSIGQLKTIRMVQNHHAMNWPRYKRLMEDCSPIVDCGVHYLDVMQWFSGSSIVSVGGFSARIDADAPRDNYGVINVRLANGCMGYYEAGWSPNMASQNLKEFVGDKGRVSLTLQSARQENQEEGDLISLYSSETGQYTSINLPSKYKDMYAQLSALIRMIEEDASPLPALEDAFSAFYAAMYAEKAIRMHTSLRCPSLDEVLQGCRPQNDLRCG</sequence>
<dbReference type="Pfam" id="PF22725">
    <property type="entry name" value="GFO_IDH_MocA_C3"/>
    <property type="match status" value="1"/>
</dbReference>
<dbReference type="PANTHER" id="PTHR43377">
    <property type="entry name" value="BILIVERDIN REDUCTASE A"/>
    <property type="match status" value="1"/>
</dbReference>
<dbReference type="SUPFAM" id="SSF55347">
    <property type="entry name" value="Glyceraldehyde-3-phosphate dehydrogenase-like, C-terminal domain"/>
    <property type="match status" value="1"/>
</dbReference>
<dbReference type="Gene3D" id="3.30.360.10">
    <property type="entry name" value="Dihydrodipicolinate Reductase, domain 2"/>
    <property type="match status" value="1"/>
</dbReference>
<feature type="domain" description="GFO/IDH/MocA-like oxidoreductase" evidence="2">
    <location>
        <begin position="132"/>
        <end position="250"/>
    </location>
</feature>
<protein>
    <submittedName>
        <fullName evidence="3">Gfo/Idh/MocA family oxidoreductase</fullName>
    </submittedName>
</protein>
<dbReference type="Pfam" id="PF01408">
    <property type="entry name" value="GFO_IDH_MocA"/>
    <property type="match status" value="1"/>
</dbReference>
<evidence type="ECO:0000313" key="4">
    <source>
        <dbReference type="Proteomes" id="UP000824035"/>
    </source>
</evidence>
<dbReference type="EMBL" id="DXBV01000118">
    <property type="protein sequence ID" value="HIZ31888.1"/>
    <property type="molecule type" value="Genomic_DNA"/>
</dbReference>
<dbReference type="SUPFAM" id="SSF51735">
    <property type="entry name" value="NAD(P)-binding Rossmann-fold domains"/>
    <property type="match status" value="1"/>
</dbReference>
<reference evidence="3" key="2">
    <citation type="submission" date="2021-04" db="EMBL/GenBank/DDBJ databases">
        <authorList>
            <person name="Gilroy R."/>
        </authorList>
    </citation>
    <scope>NUCLEOTIDE SEQUENCE</scope>
    <source>
        <strain evidence="3">ChiGjej4B4-18154</strain>
    </source>
</reference>
<dbReference type="PANTHER" id="PTHR43377:SF1">
    <property type="entry name" value="BILIVERDIN REDUCTASE A"/>
    <property type="match status" value="1"/>
</dbReference>